<accession>X1PXK4</accession>
<protein>
    <recommendedName>
        <fullName evidence="1">Methyltransferase type 11 domain-containing protein</fullName>
    </recommendedName>
</protein>
<reference evidence="2" key="1">
    <citation type="journal article" date="2014" name="Front. Microbiol.">
        <title>High frequency of phylogenetically diverse reductive dehalogenase-homologous genes in deep subseafloor sedimentary metagenomes.</title>
        <authorList>
            <person name="Kawai M."/>
            <person name="Futagami T."/>
            <person name="Toyoda A."/>
            <person name="Takaki Y."/>
            <person name="Nishi S."/>
            <person name="Hori S."/>
            <person name="Arai W."/>
            <person name="Tsubouchi T."/>
            <person name="Morono Y."/>
            <person name="Uchiyama I."/>
            <person name="Ito T."/>
            <person name="Fujiyama A."/>
            <person name="Inagaki F."/>
            <person name="Takami H."/>
        </authorList>
    </citation>
    <scope>NUCLEOTIDE SEQUENCE</scope>
    <source>
        <strain evidence="2">Expedition CK06-06</strain>
    </source>
</reference>
<dbReference type="Gene3D" id="3.40.50.150">
    <property type="entry name" value="Vaccinia Virus protein VP39"/>
    <property type="match status" value="1"/>
</dbReference>
<name>X1PXK4_9ZZZZ</name>
<dbReference type="Pfam" id="PF08241">
    <property type="entry name" value="Methyltransf_11"/>
    <property type="match status" value="1"/>
</dbReference>
<evidence type="ECO:0000259" key="1">
    <source>
        <dbReference type="Pfam" id="PF08241"/>
    </source>
</evidence>
<dbReference type="InterPro" id="IPR013216">
    <property type="entry name" value="Methyltransf_11"/>
</dbReference>
<dbReference type="GO" id="GO:0008757">
    <property type="term" value="F:S-adenosylmethionine-dependent methyltransferase activity"/>
    <property type="evidence" value="ECO:0007669"/>
    <property type="project" value="InterPro"/>
</dbReference>
<dbReference type="EMBL" id="BARV01045841">
    <property type="protein sequence ID" value="GAI61002.1"/>
    <property type="molecule type" value="Genomic_DNA"/>
</dbReference>
<dbReference type="SUPFAM" id="SSF53335">
    <property type="entry name" value="S-adenosyl-L-methionine-dependent methyltransferases"/>
    <property type="match status" value="1"/>
</dbReference>
<organism evidence="2">
    <name type="scientific">marine sediment metagenome</name>
    <dbReference type="NCBI Taxonomy" id="412755"/>
    <lineage>
        <taxon>unclassified sequences</taxon>
        <taxon>metagenomes</taxon>
        <taxon>ecological metagenomes</taxon>
    </lineage>
</organism>
<gene>
    <name evidence="2" type="ORF">S06H3_66855</name>
</gene>
<sequence length="43" mass="4792">MGDVLNIPFGDNAFDLVVSVELLEHIPEKHTDKALKEMARVAK</sequence>
<feature type="domain" description="Methyltransferase type 11" evidence="1">
    <location>
        <begin position="2"/>
        <end position="43"/>
    </location>
</feature>
<dbReference type="AlphaFoldDB" id="X1PXK4"/>
<dbReference type="InterPro" id="IPR029063">
    <property type="entry name" value="SAM-dependent_MTases_sf"/>
</dbReference>
<proteinExistence type="predicted"/>
<comment type="caution">
    <text evidence="2">The sequence shown here is derived from an EMBL/GenBank/DDBJ whole genome shotgun (WGS) entry which is preliminary data.</text>
</comment>
<feature type="non-terminal residue" evidence="2">
    <location>
        <position position="43"/>
    </location>
</feature>
<evidence type="ECO:0000313" key="2">
    <source>
        <dbReference type="EMBL" id="GAI61002.1"/>
    </source>
</evidence>